<evidence type="ECO:0000256" key="3">
    <source>
        <dbReference type="ARBA" id="ARBA00022676"/>
    </source>
</evidence>
<gene>
    <name evidence="12" type="ORF">BKA10_001811</name>
</gene>
<evidence type="ECO:0000256" key="10">
    <source>
        <dbReference type="SAM" id="MobiDB-lite"/>
    </source>
</evidence>
<evidence type="ECO:0000259" key="11">
    <source>
        <dbReference type="Pfam" id="PF00535"/>
    </source>
</evidence>
<keyword evidence="13" id="KW-1185">Reference proteome</keyword>
<dbReference type="GO" id="GO:0016757">
    <property type="term" value="F:glycosyltransferase activity"/>
    <property type="evidence" value="ECO:0007669"/>
    <property type="project" value="UniProtKB-KW"/>
</dbReference>
<evidence type="ECO:0000256" key="1">
    <source>
        <dbReference type="ARBA" id="ARBA00004236"/>
    </source>
</evidence>
<comment type="subcellular location">
    <subcellularLocation>
        <location evidence="1">Cell membrane</location>
    </subcellularLocation>
</comment>
<organism evidence="12 13">
    <name type="scientific">Microbacterium invictum</name>
    <dbReference type="NCBI Taxonomy" id="515415"/>
    <lineage>
        <taxon>Bacteria</taxon>
        <taxon>Bacillati</taxon>
        <taxon>Actinomycetota</taxon>
        <taxon>Actinomycetes</taxon>
        <taxon>Micrococcales</taxon>
        <taxon>Microbacteriaceae</taxon>
        <taxon>Microbacterium</taxon>
    </lineage>
</organism>
<evidence type="ECO:0000256" key="5">
    <source>
        <dbReference type="ARBA" id="ARBA00023136"/>
    </source>
</evidence>
<proteinExistence type="inferred from homology"/>
<dbReference type="Pfam" id="PF00535">
    <property type="entry name" value="Glycos_transf_2"/>
    <property type="match status" value="1"/>
</dbReference>
<dbReference type="AlphaFoldDB" id="A0AA40SPG5"/>
<evidence type="ECO:0000313" key="13">
    <source>
        <dbReference type="Proteomes" id="UP000549113"/>
    </source>
</evidence>
<keyword evidence="4" id="KW-0808">Transferase</keyword>
<dbReference type="EMBL" id="JACIFH010000001">
    <property type="protein sequence ID" value="MBB4140017.1"/>
    <property type="molecule type" value="Genomic_DNA"/>
</dbReference>
<keyword evidence="3" id="KW-0328">Glycosyltransferase</keyword>
<name>A0AA40SPG5_9MICO</name>
<evidence type="ECO:0000256" key="7">
    <source>
        <dbReference type="ARBA" id="ARBA00037904"/>
    </source>
</evidence>
<dbReference type="GO" id="GO:0005886">
    <property type="term" value="C:plasma membrane"/>
    <property type="evidence" value="ECO:0007669"/>
    <property type="project" value="UniProtKB-SubCell"/>
</dbReference>
<comment type="function">
    <text evidence="6">Catalyzes the glycosylation of 4,4'-diaponeurosporenoate, i.e. the esterification of glucose at the C1'' position with the carboxyl group of 4,4'-diaponeurosporenic acid, to form glycosyl-4,4'-diaponeurosporenoate. This is a step in the biosynthesis of staphyloxanthin, an orange pigment present in most staphylococci strains.</text>
</comment>
<reference evidence="12 13" key="1">
    <citation type="submission" date="2020-08" db="EMBL/GenBank/DDBJ databases">
        <title>Sequencing the genomes of 1000 actinobacteria strains.</title>
        <authorList>
            <person name="Klenk H.-P."/>
        </authorList>
    </citation>
    <scope>NUCLEOTIDE SEQUENCE [LARGE SCALE GENOMIC DNA]</scope>
    <source>
        <strain evidence="12 13">DSM 19600</strain>
    </source>
</reference>
<keyword evidence="5" id="KW-0472">Membrane</keyword>
<dbReference type="Proteomes" id="UP000549113">
    <property type="component" value="Unassembled WGS sequence"/>
</dbReference>
<protein>
    <recommendedName>
        <fullName evidence="9">4,4'-diaponeurosporenoate glycosyltransferase</fullName>
    </recommendedName>
</protein>
<sequence>MSVIIAAHNEESVLGATLDALLAQPGVEAASVVVSANGCRDRTAEVAAERGVTVIDRIEPGKAGALNAADDVAQDYPRIYLDADITVPPGAISRLVAHFDETSRPLAVVPRRRIDTSASSWPVKAYFAINERLPVFRTGLFGRGLIVLSEDGRARFGAFPAMIADDLYVDSQFSEAERVEAADVEIVVDAPLTTTNLIDRLVRVRRGNAQMRAAAADGAIEATVRRSDKWSWLRDVVLPDPRLAFAAVPYVFITLKASQRGRRATNGLDWGQDRSTRDTPSANMERPAS</sequence>
<comment type="pathway">
    <text evidence="7">Carotenoid biosynthesis; staphyloxanthin biosynthesis; staphyloxanthin from farnesyl diphosphate: step 4/5.</text>
</comment>
<evidence type="ECO:0000256" key="9">
    <source>
        <dbReference type="ARBA" id="ARBA00040345"/>
    </source>
</evidence>
<evidence type="ECO:0000256" key="8">
    <source>
        <dbReference type="ARBA" id="ARBA00038120"/>
    </source>
</evidence>
<evidence type="ECO:0000313" key="12">
    <source>
        <dbReference type="EMBL" id="MBB4140017.1"/>
    </source>
</evidence>
<dbReference type="PANTHER" id="PTHR43646:SF2">
    <property type="entry name" value="GLYCOSYLTRANSFERASE 2-LIKE DOMAIN-CONTAINING PROTEIN"/>
    <property type="match status" value="1"/>
</dbReference>
<comment type="caution">
    <text evidence="12">The sequence shown here is derived from an EMBL/GenBank/DDBJ whole genome shotgun (WGS) entry which is preliminary data.</text>
</comment>
<keyword evidence="2" id="KW-1003">Cell membrane</keyword>
<dbReference type="InterPro" id="IPR001173">
    <property type="entry name" value="Glyco_trans_2-like"/>
</dbReference>
<feature type="domain" description="Glycosyltransferase 2-like" evidence="11">
    <location>
        <begin position="2"/>
        <end position="123"/>
    </location>
</feature>
<evidence type="ECO:0000256" key="2">
    <source>
        <dbReference type="ARBA" id="ARBA00022475"/>
    </source>
</evidence>
<dbReference type="SUPFAM" id="SSF53448">
    <property type="entry name" value="Nucleotide-diphospho-sugar transferases"/>
    <property type="match status" value="1"/>
</dbReference>
<evidence type="ECO:0000256" key="4">
    <source>
        <dbReference type="ARBA" id="ARBA00022679"/>
    </source>
</evidence>
<dbReference type="RefSeq" id="WP_206686480.1">
    <property type="nucleotide sequence ID" value="NZ_BAABCO010000005.1"/>
</dbReference>
<evidence type="ECO:0000256" key="6">
    <source>
        <dbReference type="ARBA" id="ARBA00037281"/>
    </source>
</evidence>
<dbReference type="InterPro" id="IPR029044">
    <property type="entry name" value="Nucleotide-diphossugar_trans"/>
</dbReference>
<accession>A0AA40SPG5</accession>
<feature type="region of interest" description="Disordered" evidence="10">
    <location>
        <begin position="264"/>
        <end position="289"/>
    </location>
</feature>
<dbReference type="PANTHER" id="PTHR43646">
    <property type="entry name" value="GLYCOSYLTRANSFERASE"/>
    <property type="match status" value="1"/>
</dbReference>
<dbReference type="Gene3D" id="3.90.550.10">
    <property type="entry name" value="Spore Coat Polysaccharide Biosynthesis Protein SpsA, Chain A"/>
    <property type="match status" value="1"/>
</dbReference>
<comment type="similarity">
    <text evidence="8">Belongs to the glycosyltransferase 2 family. CrtQ subfamily.</text>
</comment>